<dbReference type="Pfam" id="PF04205">
    <property type="entry name" value="FMN_bind"/>
    <property type="match status" value="1"/>
</dbReference>
<name>A0A1L8QU20_9ENTE</name>
<dbReference type="SMART" id="SM00900">
    <property type="entry name" value="FMN_bind"/>
    <property type="match status" value="2"/>
</dbReference>
<organism evidence="3 4">
    <name type="scientific">Enterococcus aquimarinus</name>
    <dbReference type="NCBI Taxonomy" id="328396"/>
    <lineage>
        <taxon>Bacteria</taxon>
        <taxon>Bacillati</taxon>
        <taxon>Bacillota</taxon>
        <taxon>Bacilli</taxon>
        <taxon>Lactobacillales</taxon>
        <taxon>Enterococcaceae</taxon>
        <taxon>Enterococcus</taxon>
    </lineage>
</organism>
<proteinExistence type="predicted"/>
<feature type="compositionally biased region" description="Low complexity" evidence="1">
    <location>
        <begin position="48"/>
        <end position="69"/>
    </location>
</feature>
<feature type="region of interest" description="Disordered" evidence="1">
    <location>
        <begin position="48"/>
        <end position="82"/>
    </location>
</feature>
<evidence type="ECO:0000256" key="1">
    <source>
        <dbReference type="SAM" id="MobiDB-lite"/>
    </source>
</evidence>
<sequence length="330" mass="35649">MNHKLICERKQVEKKVDTEMKAKKLLVGFAALTFTTLVLSACSPDSNTAESSSSAAASSEVVESSSTAAETEEEAAAPAVTLQDGTYTLEETNYSNDYRVVFSIVVKDGKIVESKYDNINEAGESKVENAEYNAMMLEKAGISPEEFIPAFNEALVKAQSATGVEVVSGATHSFHSFQNYAQQLIQAAQAGNTEVIKVNNGSELQDGTYTLEEKNYSNGYRVVFSIVVKDGKVAESNYDNINEAGESKVDDADYNAMMLEKAGIAPETFIPELNKRLVEKMATEEGVPSDIDVVTGATSSFNTFVIYAEQLINAAQNGNTETITVDNPTQ</sequence>
<dbReference type="InterPro" id="IPR049652">
    <property type="entry name" value="PplA-like"/>
</dbReference>
<dbReference type="InterPro" id="IPR007329">
    <property type="entry name" value="FMN-bd"/>
</dbReference>
<dbReference type="GO" id="GO:0010181">
    <property type="term" value="F:FMN binding"/>
    <property type="evidence" value="ECO:0007669"/>
    <property type="project" value="InterPro"/>
</dbReference>
<keyword evidence="4" id="KW-1185">Reference proteome</keyword>
<comment type="caution">
    <text evidence="3">The sequence shown here is derived from an EMBL/GenBank/DDBJ whole genome shotgun (WGS) entry which is preliminary data.</text>
</comment>
<accession>A0A1L8QU20</accession>
<dbReference type="NCBIfam" id="NF041941">
    <property type="entry name" value="lipo_FMN_PplA"/>
    <property type="match status" value="1"/>
</dbReference>
<feature type="domain" description="FMN-binding" evidence="2">
    <location>
        <begin position="93"/>
        <end position="188"/>
    </location>
</feature>
<dbReference type="AlphaFoldDB" id="A0A1L8QU20"/>
<dbReference type="Proteomes" id="UP000182149">
    <property type="component" value="Unassembled WGS sequence"/>
</dbReference>
<gene>
    <name evidence="3" type="ORF">RU93_GL001882</name>
</gene>
<dbReference type="Gene3D" id="3.90.1010.20">
    <property type="match status" value="2"/>
</dbReference>
<evidence type="ECO:0000313" key="3">
    <source>
        <dbReference type="EMBL" id="OJG11009.1"/>
    </source>
</evidence>
<dbReference type="GO" id="GO:0016020">
    <property type="term" value="C:membrane"/>
    <property type="evidence" value="ECO:0007669"/>
    <property type="project" value="InterPro"/>
</dbReference>
<dbReference type="STRING" id="328396.RU93_GL001882"/>
<reference evidence="3 4" key="1">
    <citation type="submission" date="2014-12" db="EMBL/GenBank/DDBJ databases">
        <title>Draft genome sequences of 29 type strains of Enterococci.</title>
        <authorList>
            <person name="Zhong Z."/>
            <person name="Sun Z."/>
            <person name="Liu W."/>
            <person name="Zhang W."/>
            <person name="Zhang H."/>
        </authorList>
    </citation>
    <scope>NUCLEOTIDE SEQUENCE [LARGE SCALE GENOMIC DNA]</scope>
    <source>
        <strain evidence="3 4">DSM 17690</strain>
    </source>
</reference>
<evidence type="ECO:0000259" key="2">
    <source>
        <dbReference type="SMART" id="SM00900"/>
    </source>
</evidence>
<evidence type="ECO:0000313" key="4">
    <source>
        <dbReference type="Proteomes" id="UP000182149"/>
    </source>
</evidence>
<feature type="domain" description="FMN-binding" evidence="2">
    <location>
        <begin position="219"/>
        <end position="315"/>
    </location>
</feature>
<dbReference type="EMBL" id="JXKD01000005">
    <property type="protein sequence ID" value="OJG11009.1"/>
    <property type="molecule type" value="Genomic_DNA"/>
</dbReference>
<protein>
    <submittedName>
        <fullName evidence="3">FMN-binding domain protein</fullName>
    </submittedName>
</protein>